<comment type="cofactor">
    <cofactor evidence="3 21 22">
        <name>methylcob(III)alamin</name>
        <dbReference type="ChEBI" id="CHEBI:28115"/>
    </cofactor>
</comment>
<dbReference type="Pfam" id="PF02607">
    <property type="entry name" value="B12-binding_2"/>
    <property type="match status" value="1"/>
</dbReference>
<dbReference type="PROSITE" id="PS51332">
    <property type="entry name" value="B12_BINDING"/>
    <property type="match status" value="1"/>
</dbReference>
<keyword evidence="10 21" id="KW-0846">Cobalamin</keyword>
<dbReference type="InterPro" id="IPR011822">
    <property type="entry name" value="MetH"/>
</dbReference>
<feature type="binding site" evidence="22 24">
    <location>
        <position position="242"/>
    </location>
    <ligand>
        <name>Zn(2+)</name>
        <dbReference type="ChEBI" id="CHEBI:29105"/>
    </ligand>
</feature>
<dbReference type="InterPro" id="IPR003759">
    <property type="entry name" value="Cbl-bd_cap"/>
</dbReference>
<dbReference type="InterPro" id="IPR036594">
    <property type="entry name" value="Meth_synthase_dom"/>
</dbReference>
<gene>
    <name evidence="30" type="primary">metH</name>
    <name evidence="30" type="ORF">IAB91_04485</name>
</gene>
<accession>A0A9D9IKS5</accession>
<evidence type="ECO:0000256" key="22">
    <source>
        <dbReference type="PIRSR" id="PIRSR000381-1"/>
    </source>
</evidence>
<dbReference type="FunFam" id="3.20.20.20:FF:000002">
    <property type="entry name" value="Methionine synthase"/>
    <property type="match status" value="1"/>
</dbReference>
<evidence type="ECO:0000313" key="30">
    <source>
        <dbReference type="EMBL" id="MBO8474533.1"/>
    </source>
</evidence>
<evidence type="ECO:0000256" key="7">
    <source>
        <dbReference type="ARBA" id="ARBA00013998"/>
    </source>
</evidence>
<dbReference type="SMART" id="SM01018">
    <property type="entry name" value="B12-binding_2"/>
    <property type="match status" value="1"/>
</dbReference>
<dbReference type="CDD" id="cd00740">
    <property type="entry name" value="MeTr"/>
    <property type="match status" value="1"/>
</dbReference>
<dbReference type="Pfam" id="PF02310">
    <property type="entry name" value="B12-binding"/>
    <property type="match status" value="1"/>
</dbReference>
<feature type="binding site" evidence="23">
    <location>
        <position position="888"/>
    </location>
    <ligand>
        <name>methylcob(III)alamin</name>
        <dbReference type="ChEBI" id="CHEBI:28115"/>
    </ligand>
</feature>
<organism evidence="30 31">
    <name type="scientific">Candidatus Cryptobacteroides faecigallinarum</name>
    <dbReference type="NCBI Taxonomy" id="2840763"/>
    <lineage>
        <taxon>Bacteria</taxon>
        <taxon>Pseudomonadati</taxon>
        <taxon>Bacteroidota</taxon>
        <taxon>Bacteroidia</taxon>
        <taxon>Bacteroidales</taxon>
        <taxon>Candidatus Cryptobacteroides</taxon>
    </lineage>
</organism>
<dbReference type="PANTHER" id="PTHR45833:SF1">
    <property type="entry name" value="METHIONINE SYNTHASE"/>
    <property type="match status" value="1"/>
</dbReference>
<dbReference type="InterPro" id="IPR037010">
    <property type="entry name" value="VitB12-dep_Met_synth_activ_sf"/>
</dbReference>
<evidence type="ECO:0000256" key="21">
    <source>
        <dbReference type="PIRNR" id="PIRNR000381"/>
    </source>
</evidence>
<dbReference type="InterPro" id="IPR036724">
    <property type="entry name" value="Cobalamin-bd_sf"/>
</dbReference>
<evidence type="ECO:0000256" key="12">
    <source>
        <dbReference type="ARBA" id="ARBA00022691"/>
    </source>
</evidence>
<keyword evidence="13 21" id="KW-0479">Metal-binding</keyword>
<dbReference type="Gene3D" id="3.40.50.280">
    <property type="entry name" value="Cobalamin-binding domain"/>
    <property type="match status" value="1"/>
</dbReference>
<feature type="domain" description="B12-binding N-terminal" evidence="29">
    <location>
        <begin position="666"/>
        <end position="761"/>
    </location>
</feature>
<dbReference type="SUPFAM" id="SSF56507">
    <property type="entry name" value="Methionine synthase activation domain-like"/>
    <property type="match status" value="1"/>
</dbReference>
<dbReference type="PIRSF" id="PIRSF000381">
    <property type="entry name" value="MetH"/>
    <property type="match status" value="1"/>
</dbReference>
<feature type="binding site" evidence="23">
    <location>
        <position position="981"/>
    </location>
    <ligand>
        <name>S-adenosyl-L-methionine</name>
        <dbReference type="ChEBI" id="CHEBI:59789"/>
    </ligand>
</feature>
<evidence type="ECO:0000256" key="11">
    <source>
        <dbReference type="ARBA" id="ARBA00022679"/>
    </source>
</evidence>
<sequence length="1284" mass="138995">MFPEKDILILDGAMGTMIQRYGLSEDDFHGRPFSDISCELAGNNECLNLTRPDIIEEIHRQYIEAGADIIESNTFSANSISQQEYGCSGFAPEMAREGARIARRAADRAFSETGRRIIVAGSIGPTSKSLSLAPDITDPSYRPYSFDDMASAYRQQAEALIEGGADLIQIETCFDALNVKAALYAIWQMGQSGVHDRFNGRIPVIVSVSVADRSGRTLTGQTLEAFYASISHYPLAAFGLNCSLGAAELAPLVKEISGWCRCPVICYPNAGLPNEMGGYDQSPEEMAAAIRQMASDGLIDIVGGCCGTTPEHIKAIASAVKGIAPRRLSGKNSVVAEEGLTVSGLEAVCIDLEANNFTNIGERTNVAGSRKFARLIASGDYTSALQIAADQIENGASVIDINMDDAMLDSTLEMERFCRHISNDPAAAKAALMIDSSHWETILAGLKNSQGKCIVNSISLKEGEQAFIDKALAIRSLGAAMVVMAFDEQGQATTFARKIEICSRAYRLLTGAGIPPQEIIFDANVLSIGTGIEEHARYGIDFIEAVRWIHQNLHGAKTSGGISNLSFAFRGNNEVREAMHSVFLYYAIQAGLDMAIVNPGMLQVYDQIEPEMLKCVEDVIFDRDPGATERLIAKAQKVLQEKEAAKAASVQGNAGNGERISTGTGADGLTAAYTVEEKLRNALVKGKSSDLEKDLQEALKKYGGSAVSIIEGPLMDGMKQVGELFGSGKMFLPQVVKSAKVMRDAVAILEPYMPGNKAETANGEADGTAGGGTSRPKIILATVKGDVHDIGKNITGIVLTCNGFDVVDLGVMVDRETILEAADRENADIIAVSGLITPSLFQMEELCREMSRRGLDTPLFIGGATTSALHTAVKLAPLYTHVFYGADASASAVMAKRCMMDRQQFEYEEHAAQEKIRELYHSKDRQVLDGGQDSDQAQSTASVNADCPVFSADSYIDCRTAGFRDIPAIRIPVKDVAEYFDWRMFLTVFGIRYSGPLPESKEIRRLEKDGKAVLDAIIAAENKAYGESSDFLKTDKTGISMKADETDISMKTDENRAIGAGCRIMLAAKFFDACSKDSGICFDGHWLPMFRQESKPGKELPKVKSLCDFVPPESSGKTGNFGMFAISVSETAGSCRGCQDTQNPADSTDYPRLVRRAVRLTLAEAASTWLDHYLEKCLAAGHNIQDNNGTIKIVKPAAGYASCPDHTLKKDILDLLPGGELLEIKLTDSYAMIPDASICGFIFAHPQACYPEIRRISKEQYEAYAQKRGMDAQTARQFLSHLLD</sequence>
<evidence type="ECO:0000259" key="26">
    <source>
        <dbReference type="PROSITE" id="PS50972"/>
    </source>
</evidence>
<feature type="domain" description="Pterin-binding" evidence="26">
    <location>
        <begin position="357"/>
        <end position="617"/>
    </location>
</feature>
<dbReference type="GO" id="GO:0046653">
    <property type="term" value="P:tetrahydrofolate metabolic process"/>
    <property type="evidence" value="ECO:0007669"/>
    <property type="project" value="TreeGrafter"/>
</dbReference>
<dbReference type="EMBL" id="JADIMD010000065">
    <property type="protein sequence ID" value="MBO8474533.1"/>
    <property type="molecule type" value="Genomic_DNA"/>
</dbReference>
<dbReference type="Pfam" id="PF02965">
    <property type="entry name" value="Met_synt_B12"/>
    <property type="match status" value="1"/>
</dbReference>
<dbReference type="SUPFAM" id="SSF47644">
    <property type="entry name" value="Methionine synthase domain"/>
    <property type="match status" value="1"/>
</dbReference>
<feature type="domain" description="Hcy-binding" evidence="25">
    <location>
        <begin position="1"/>
        <end position="320"/>
    </location>
</feature>
<dbReference type="InterPro" id="IPR011005">
    <property type="entry name" value="Dihydropteroate_synth-like_sf"/>
</dbReference>
<evidence type="ECO:0000256" key="19">
    <source>
        <dbReference type="ARBA" id="ARBA00031040"/>
    </source>
</evidence>
<evidence type="ECO:0000256" key="5">
    <source>
        <dbReference type="ARBA" id="ARBA00010398"/>
    </source>
</evidence>
<feature type="binding site" evidence="22 24">
    <location>
        <position position="306"/>
    </location>
    <ligand>
        <name>Zn(2+)</name>
        <dbReference type="ChEBI" id="CHEBI:29105"/>
    </ligand>
</feature>
<comment type="function">
    <text evidence="18 21">Catalyzes the transfer of a methyl group from methyl-cobalamin to homocysteine, yielding enzyme-bound cob(I)alamin and methionine. Subsequently, remethylates the cofactor using methyltetrahydrofolate.</text>
</comment>
<dbReference type="FunFam" id="1.10.1240.10:FF:000001">
    <property type="entry name" value="Methionine synthase"/>
    <property type="match status" value="1"/>
</dbReference>
<evidence type="ECO:0000256" key="2">
    <source>
        <dbReference type="ARBA" id="ARBA00001947"/>
    </source>
</evidence>
<evidence type="ECO:0000256" key="23">
    <source>
        <dbReference type="PIRSR" id="PIRSR000381-2"/>
    </source>
</evidence>
<proteinExistence type="inferred from homology"/>
<evidence type="ECO:0000313" key="31">
    <source>
        <dbReference type="Proteomes" id="UP000823757"/>
    </source>
</evidence>
<keyword evidence="15 21" id="KW-0862">Zinc</keyword>
<comment type="catalytic activity">
    <reaction evidence="1 21">
        <text>(6S)-5-methyl-5,6,7,8-tetrahydrofolate + L-homocysteine = (6S)-5,6,7,8-tetrahydrofolate + L-methionine</text>
        <dbReference type="Rhea" id="RHEA:11172"/>
        <dbReference type="ChEBI" id="CHEBI:18608"/>
        <dbReference type="ChEBI" id="CHEBI:57453"/>
        <dbReference type="ChEBI" id="CHEBI:57844"/>
        <dbReference type="ChEBI" id="CHEBI:58199"/>
        <dbReference type="EC" id="2.1.1.13"/>
    </reaction>
</comment>
<dbReference type="Gene3D" id="3.20.20.20">
    <property type="entry name" value="Dihydropteroate synthase-like"/>
    <property type="match status" value="1"/>
</dbReference>
<keyword evidence="11 21" id="KW-0808">Transferase</keyword>
<dbReference type="Proteomes" id="UP000823757">
    <property type="component" value="Unassembled WGS sequence"/>
</dbReference>
<dbReference type="EC" id="2.1.1.13" evidence="6 20"/>
<dbReference type="InterPro" id="IPR004223">
    <property type="entry name" value="VitB12-dep_Met_synth_activ_dom"/>
</dbReference>
<evidence type="ECO:0000256" key="8">
    <source>
        <dbReference type="ARBA" id="ARBA00022603"/>
    </source>
</evidence>
<evidence type="ECO:0000259" key="27">
    <source>
        <dbReference type="PROSITE" id="PS50974"/>
    </source>
</evidence>
<dbReference type="GO" id="GO:0008270">
    <property type="term" value="F:zinc ion binding"/>
    <property type="evidence" value="ECO:0007669"/>
    <property type="project" value="UniProtKB-UniRule"/>
</dbReference>
<dbReference type="PROSITE" id="PS50972">
    <property type="entry name" value="PTERIN_BINDING"/>
    <property type="match status" value="1"/>
</dbReference>
<feature type="binding site" evidence="23">
    <location>
        <position position="711"/>
    </location>
    <ligand>
        <name>methylcob(III)alamin</name>
        <dbReference type="ChEBI" id="CHEBI:28115"/>
    </ligand>
</feature>
<dbReference type="InterPro" id="IPR036589">
    <property type="entry name" value="HCY_dom_sf"/>
</dbReference>
<comment type="similarity">
    <text evidence="5">Belongs to the vitamin-B12 dependent methionine synthase family.</text>
</comment>
<evidence type="ECO:0000259" key="25">
    <source>
        <dbReference type="PROSITE" id="PS50970"/>
    </source>
</evidence>
<dbReference type="InterPro" id="IPR050554">
    <property type="entry name" value="Met_Synthase/Corrinoid"/>
</dbReference>
<comment type="cofactor">
    <cofactor evidence="2 21 24">
        <name>Zn(2+)</name>
        <dbReference type="ChEBI" id="CHEBI:29105"/>
    </cofactor>
</comment>
<dbReference type="PROSITE" id="PS50970">
    <property type="entry name" value="HCY"/>
    <property type="match status" value="1"/>
</dbReference>
<evidence type="ECO:0000256" key="3">
    <source>
        <dbReference type="ARBA" id="ARBA00001956"/>
    </source>
</evidence>
<dbReference type="GO" id="GO:0008705">
    <property type="term" value="F:methionine synthase activity"/>
    <property type="evidence" value="ECO:0007669"/>
    <property type="project" value="UniProtKB-UniRule"/>
</dbReference>
<dbReference type="GO" id="GO:0032259">
    <property type="term" value="P:methylation"/>
    <property type="evidence" value="ECO:0007669"/>
    <property type="project" value="UniProtKB-KW"/>
</dbReference>
<dbReference type="Gene3D" id="1.10.288.10">
    <property type="entry name" value="Cobalamin-dependent Methionine Synthase, domain 2"/>
    <property type="match status" value="1"/>
</dbReference>
<evidence type="ECO:0000256" key="14">
    <source>
        <dbReference type="ARBA" id="ARBA00022737"/>
    </source>
</evidence>
<keyword evidence="16 21" id="KW-0486">Methionine biosynthesis</keyword>
<name>A0A9D9IKS5_9BACT</name>
<evidence type="ECO:0000256" key="13">
    <source>
        <dbReference type="ARBA" id="ARBA00022723"/>
    </source>
</evidence>
<dbReference type="Gene3D" id="3.10.196.10">
    <property type="entry name" value="Vitamin B12-dependent methionine synthase, activation domain"/>
    <property type="match status" value="1"/>
</dbReference>
<evidence type="ECO:0000256" key="17">
    <source>
        <dbReference type="ARBA" id="ARBA00023285"/>
    </source>
</evidence>
<feature type="binding site" evidence="22 24">
    <location>
        <position position="305"/>
    </location>
    <ligand>
        <name>Zn(2+)</name>
        <dbReference type="ChEBI" id="CHEBI:29105"/>
    </ligand>
</feature>
<evidence type="ECO:0000259" key="29">
    <source>
        <dbReference type="PROSITE" id="PS51337"/>
    </source>
</evidence>
<reference evidence="30" key="2">
    <citation type="journal article" date="2021" name="PeerJ">
        <title>Extensive microbial diversity within the chicken gut microbiome revealed by metagenomics and culture.</title>
        <authorList>
            <person name="Gilroy R."/>
            <person name="Ravi A."/>
            <person name="Getino M."/>
            <person name="Pursley I."/>
            <person name="Horton D.L."/>
            <person name="Alikhan N.F."/>
            <person name="Baker D."/>
            <person name="Gharbi K."/>
            <person name="Hall N."/>
            <person name="Watson M."/>
            <person name="Adriaenssens E.M."/>
            <person name="Foster-Nyarko E."/>
            <person name="Jarju S."/>
            <person name="Secka A."/>
            <person name="Antonio M."/>
            <person name="Oren A."/>
            <person name="Chaudhuri R.R."/>
            <person name="La Ragione R."/>
            <person name="Hildebrand F."/>
            <person name="Pallen M.J."/>
        </authorList>
    </citation>
    <scope>NUCLEOTIDE SEQUENCE</scope>
    <source>
        <strain evidence="30">B1-13419</strain>
    </source>
</reference>
<protein>
    <recommendedName>
        <fullName evidence="7 20">Methionine synthase</fullName>
        <ecNumber evidence="6 20">2.1.1.13</ecNumber>
    </recommendedName>
    <alternativeName>
        <fullName evidence="19 21">5-methyltetrahydrofolate--homocysteine methyltransferase</fullName>
    </alternativeName>
</protein>
<dbReference type="SUPFAM" id="SSF82282">
    <property type="entry name" value="Homocysteine S-methyltransferase"/>
    <property type="match status" value="1"/>
</dbReference>
<evidence type="ECO:0000256" key="24">
    <source>
        <dbReference type="PROSITE-ProRule" id="PRU00333"/>
    </source>
</evidence>
<evidence type="ECO:0000256" key="9">
    <source>
        <dbReference type="ARBA" id="ARBA00022605"/>
    </source>
</evidence>
<evidence type="ECO:0000256" key="15">
    <source>
        <dbReference type="ARBA" id="ARBA00022833"/>
    </source>
</evidence>
<dbReference type="PROSITE" id="PS51337">
    <property type="entry name" value="B12_BINDING_NTER"/>
    <property type="match status" value="1"/>
</dbReference>
<dbReference type="Gene3D" id="1.10.1240.10">
    <property type="entry name" value="Methionine synthase domain"/>
    <property type="match status" value="1"/>
</dbReference>
<dbReference type="FunFam" id="3.20.20.330:FF:000001">
    <property type="entry name" value="Methionine synthase"/>
    <property type="match status" value="1"/>
</dbReference>
<evidence type="ECO:0000256" key="16">
    <source>
        <dbReference type="ARBA" id="ARBA00023167"/>
    </source>
</evidence>
<dbReference type="PANTHER" id="PTHR45833">
    <property type="entry name" value="METHIONINE SYNTHASE"/>
    <property type="match status" value="1"/>
</dbReference>
<comment type="domain">
    <text evidence="21">Modular enzyme with four functionally distinct domains. The isolated Hcy-binding domain catalyzes methyl transfer from free methylcobalamin to homocysteine. The Hcy-binding domain in association with the pterin-binding domain catalyzes the methylation of cob(I)alamin by methyltetrahydrofolate and the methylation of homocysteine. The B12-binding domain binds the cofactor. The AdoMet activation domain binds S-adenosyl-L-methionine. Under aerobic conditions cob(I)alamin can be converted to inactive cob(II)alamin. Reductive methylation by S-adenosyl-L-methionine and flavodoxin regenerates methylcobalamin.</text>
</comment>
<keyword evidence="12 21" id="KW-0949">S-adenosyl-L-methionine</keyword>
<evidence type="ECO:0000256" key="10">
    <source>
        <dbReference type="ARBA" id="ARBA00022628"/>
    </source>
</evidence>
<reference evidence="30" key="1">
    <citation type="submission" date="2020-10" db="EMBL/GenBank/DDBJ databases">
        <authorList>
            <person name="Gilroy R."/>
        </authorList>
    </citation>
    <scope>NUCLEOTIDE SEQUENCE</scope>
    <source>
        <strain evidence="30">B1-13419</strain>
    </source>
</reference>
<feature type="domain" description="B12-binding" evidence="28">
    <location>
        <begin position="775"/>
        <end position="909"/>
    </location>
</feature>
<evidence type="ECO:0000256" key="6">
    <source>
        <dbReference type="ARBA" id="ARBA00012032"/>
    </source>
</evidence>
<dbReference type="GO" id="GO:0031419">
    <property type="term" value="F:cobalamin binding"/>
    <property type="evidence" value="ECO:0007669"/>
    <property type="project" value="UniProtKB-UniRule"/>
</dbReference>
<dbReference type="InterPro" id="IPR003726">
    <property type="entry name" value="HCY_dom"/>
</dbReference>
<evidence type="ECO:0000259" key="28">
    <source>
        <dbReference type="PROSITE" id="PS51332"/>
    </source>
</evidence>
<dbReference type="SUPFAM" id="SSF51717">
    <property type="entry name" value="Dihydropteroate synthetase-like"/>
    <property type="match status" value="1"/>
</dbReference>
<dbReference type="InterPro" id="IPR006158">
    <property type="entry name" value="Cobalamin-bd"/>
</dbReference>
<comment type="caution">
    <text evidence="30">The sequence shown here is derived from an EMBL/GenBank/DDBJ whole genome shotgun (WGS) entry which is preliminary data.</text>
</comment>
<evidence type="ECO:0000256" key="4">
    <source>
        <dbReference type="ARBA" id="ARBA00005178"/>
    </source>
</evidence>
<feature type="binding site" evidence="23">
    <location>
        <begin position="785"/>
        <end position="789"/>
    </location>
    <ligand>
        <name>methylcob(III)alamin</name>
        <dbReference type="ChEBI" id="CHEBI:28115"/>
    </ligand>
</feature>
<feature type="binding site" evidence="23">
    <location>
        <position position="837"/>
    </location>
    <ligand>
        <name>methylcob(III)alamin</name>
        <dbReference type="ChEBI" id="CHEBI:28115"/>
    </ligand>
</feature>
<keyword evidence="14" id="KW-0677">Repeat</keyword>
<feature type="binding site" evidence="23">
    <location>
        <position position="833"/>
    </location>
    <ligand>
        <name>methylcob(III)alamin</name>
        <dbReference type="ChEBI" id="CHEBI:28115"/>
    </ligand>
</feature>
<dbReference type="Pfam" id="PF02574">
    <property type="entry name" value="S-methyl_trans"/>
    <property type="match status" value="1"/>
</dbReference>
<dbReference type="Gene3D" id="3.20.20.330">
    <property type="entry name" value="Homocysteine-binding-like domain"/>
    <property type="match status" value="1"/>
</dbReference>
<dbReference type="NCBIfam" id="TIGR02082">
    <property type="entry name" value="metH"/>
    <property type="match status" value="1"/>
</dbReference>
<dbReference type="GO" id="GO:0005829">
    <property type="term" value="C:cytosol"/>
    <property type="evidence" value="ECO:0007669"/>
    <property type="project" value="TreeGrafter"/>
</dbReference>
<dbReference type="Pfam" id="PF00809">
    <property type="entry name" value="Pterin_bind"/>
    <property type="match status" value="1"/>
</dbReference>
<keyword evidence="17 21" id="KW-0170">Cobalt</keyword>
<feature type="binding site" description="axial binding residue" evidence="22">
    <location>
        <position position="788"/>
    </location>
    <ligand>
        <name>methylcob(III)alamin</name>
        <dbReference type="ChEBI" id="CHEBI:28115"/>
    </ligand>
    <ligandPart>
        <name>Co</name>
        <dbReference type="ChEBI" id="CHEBI:27638"/>
    </ligandPart>
</feature>
<dbReference type="SUPFAM" id="SSF52242">
    <property type="entry name" value="Cobalamin (vitamin B12)-binding domain"/>
    <property type="match status" value="1"/>
</dbReference>
<feature type="domain" description="AdoMet activation" evidence="27">
    <location>
        <begin position="932"/>
        <end position="1284"/>
    </location>
</feature>
<keyword evidence="8 21" id="KW-0489">Methyltransferase</keyword>
<dbReference type="InterPro" id="IPR000489">
    <property type="entry name" value="Pterin-binding_dom"/>
</dbReference>
<evidence type="ECO:0000256" key="18">
    <source>
        <dbReference type="ARBA" id="ARBA00025552"/>
    </source>
</evidence>
<dbReference type="GO" id="GO:0050667">
    <property type="term" value="P:homocysteine metabolic process"/>
    <property type="evidence" value="ECO:0007669"/>
    <property type="project" value="TreeGrafter"/>
</dbReference>
<evidence type="ECO:0000256" key="20">
    <source>
        <dbReference type="NCBIfam" id="TIGR02082"/>
    </source>
</evidence>
<keyword evidence="9 21" id="KW-0028">Amino-acid biosynthesis</keyword>
<comment type="pathway">
    <text evidence="4 21">Amino-acid biosynthesis; L-methionine biosynthesis via de novo pathway; L-methionine from L-homocysteine (MetH route): step 1/1.</text>
</comment>
<dbReference type="PROSITE" id="PS50974">
    <property type="entry name" value="ADOMET_ACTIVATION"/>
    <property type="match status" value="1"/>
</dbReference>
<evidence type="ECO:0000256" key="1">
    <source>
        <dbReference type="ARBA" id="ARBA00001700"/>
    </source>
</evidence>